<evidence type="ECO:0000313" key="1">
    <source>
        <dbReference type="EMBL" id="EGY2376660.1"/>
    </source>
</evidence>
<gene>
    <name evidence="1" type="ORF">JHZ39_000993</name>
</gene>
<dbReference type="RefSeq" id="WP_322546818.1">
    <property type="nucleotide sequence ID" value="NZ_CP140420.1"/>
</dbReference>
<accession>A0A9P2L9R7</accession>
<organism evidence="1">
    <name type="scientific">Acinetobacter baumannii</name>
    <dbReference type="NCBI Taxonomy" id="470"/>
    <lineage>
        <taxon>Bacteria</taxon>
        <taxon>Pseudomonadati</taxon>
        <taxon>Pseudomonadota</taxon>
        <taxon>Gammaproteobacteria</taxon>
        <taxon>Moraxellales</taxon>
        <taxon>Moraxellaceae</taxon>
        <taxon>Acinetobacter</taxon>
        <taxon>Acinetobacter calcoaceticus/baumannii complex</taxon>
    </lineage>
</organism>
<protein>
    <submittedName>
        <fullName evidence="1">Uncharacterized protein</fullName>
    </submittedName>
</protein>
<proteinExistence type="predicted"/>
<reference evidence="1" key="1">
    <citation type="submission" date="2020-12" db="EMBL/GenBank/DDBJ databases">
        <authorList>
            <consortium name="Clinical and Environmental Microbiology Branch: Whole genome sequencing antimicrobial resistance pathogens in the healthcare setting"/>
        </authorList>
    </citation>
    <scope>NUCLEOTIDE SEQUENCE</scope>
    <source>
        <strain evidence="1">2018HL-00813</strain>
    </source>
</reference>
<name>A0A9P2L9R7_ACIBA</name>
<comment type="caution">
    <text evidence="1">The sequence shown here is derived from an EMBL/GenBank/DDBJ whole genome shotgun (WGS) entry which is preliminary data.</text>
</comment>
<sequence>MGTIPFKFKSDKVPDLLDLITQTPDALFEKVACKKVAATNEEEDFLEKVSKAAENANTPVLMGISAIGELLAHVTDEVRIEAINDIGWLIHSLGVQANAVCKLKEDAEVLLAESRKIKIASENGGLMS</sequence>
<dbReference type="EMBL" id="AAYLMQ010000008">
    <property type="protein sequence ID" value="EGY2376660.1"/>
    <property type="molecule type" value="Genomic_DNA"/>
</dbReference>
<dbReference type="AlphaFoldDB" id="A0A9P2L9R7"/>